<dbReference type="EMBL" id="AMCZ02000035">
    <property type="protein sequence ID" value="EWC39553.1"/>
    <property type="molecule type" value="Genomic_DNA"/>
</dbReference>
<evidence type="ECO:0000313" key="4">
    <source>
        <dbReference type="Proteomes" id="UP000026923"/>
    </source>
</evidence>
<feature type="compositionally biased region" description="Gly residues" evidence="2">
    <location>
        <begin position="209"/>
        <end position="219"/>
    </location>
</feature>
<dbReference type="HOGENOM" id="CLU_090559_0_0_6"/>
<dbReference type="RefSeq" id="WP_024162141.1">
    <property type="nucleotide sequence ID" value="NZ_KK020676.1"/>
</dbReference>
<feature type="region of interest" description="Disordered" evidence="2">
    <location>
        <begin position="203"/>
        <end position="231"/>
    </location>
</feature>
<protein>
    <submittedName>
        <fullName evidence="3">Uncharacterized protein</fullName>
    </submittedName>
</protein>
<dbReference type="eggNOG" id="ENOG502Z8UQ">
    <property type="taxonomic scope" value="Bacteria"/>
</dbReference>
<organism evidence="3 4">
    <name type="scientific">Stutzerimonas stutzeri KOS6</name>
    <dbReference type="NCBI Taxonomy" id="1218352"/>
    <lineage>
        <taxon>Bacteria</taxon>
        <taxon>Pseudomonadati</taxon>
        <taxon>Pseudomonadota</taxon>
        <taxon>Gammaproteobacteria</taxon>
        <taxon>Pseudomonadales</taxon>
        <taxon>Pseudomonadaceae</taxon>
        <taxon>Stutzerimonas</taxon>
    </lineage>
</organism>
<sequence length="245" mass="26366">MFQRKYVLMQEAGEGGEGGGGQGPEITPEVQALIDAQVSAAVSGLKAKNTELLGKVRESSENLKRFDGIDPDAVKNILQRFSDDEEAKLIASGKIDEVLNKRTERMKAGFEKETAKERQAREAAEQRAERFTRRVLENSIRAEASAAGIHQHAIEDALFRAGSLFTLDDEGNPAAVEGAFGKDGNPLTMKEFFAEMKEKAPHWWPATANGGGAPTGGGQPPKTKGNFGGSREERLAAIKAQTANA</sequence>
<gene>
    <name evidence="3" type="ORF">B597_019375</name>
</gene>
<comment type="caution">
    <text evidence="3">The sequence shown here is derived from an EMBL/GenBank/DDBJ whole genome shotgun (WGS) entry which is preliminary data.</text>
</comment>
<evidence type="ECO:0000256" key="1">
    <source>
        <dbReference type="SAM" id="Coils"/>
    </source>
</evidence>
<feature type="coiled-coil region" evidence="1">
    <location>
        <begin position="107"/>
        <end position="134"/>
    </location>
</feature>
<dbReference type="OrthoDB" id="6898931at2"/>
<reference evidence="3 4" key="1">
    <citation type="journal article" date="2013" name="Genome Announc.">
        <title>Draft Genome of the Nitrogen-Fixing Bacterium Pseudomonas stutzeri Strain KOS6 Isolated from Industrial Hydrocarbon Sludge.</title>
        <authorList>
            <person name="Grigoryeva T.V."/>
            <person name="Laikov A.V."/>
            <person name="Naumova R.P."/>
            <person name="Manolov A.I."/>
            <person name="Larin A.K."/>
            <person name="Karpova I.Y."/>
            <person name="Semashko T.A."/>
            <person name="Alexeev D.G."/>
            <person name="Kostryukova E.S."/>
            <person name="Muller R."/>
            <person name="Govorun V.M."/>
        </authorList>
    </citation>
    <scope>NUCLEOTIDE SEQUENCE [LARGE SCALE GENOMIC DNA]</scope>
    <source>
        <strain evidence="3 4">KOS6</strain>
    </source>
</reference>
<keyword evidence="1" id="KW-0175">Coiled coil</keyword>
<evidence type="ECO:0000256" key="2">
    <source>
        <dbReference type="SAM" id="MobiDB-lite"/>
    </source>
</evidence>
<accession>A0A061JLS6</accession>
<dbReference type="AlphaFoldDB" id="A0A061JLS6"/>
<dbReference type="Proteomes" id="UP000026923">
    <property type="component" value="Unassembled WGS sequence"/>
</dbReference>
<evidence type="ECO:0000313" key="3">
    <source>
        <dbReference type="EMBL" id="EWC39553.1"/>
    </source>
</evidence>
<proteinExistence type="predicted"/>
<name>A0A061JLS6_STUST</name>